<evidence type="ECO:0000313" key="1">
    <source>
        <dbReference type="EMBL" id="MFD2593636.1"/>
    </source>
</evidence>
<name>A0ABW5NEG1_9FLAO</name>
<protein>
    <submittedName>
        <fullName evidence="1">Uncharacterized protein</fullName>
    </submittedName>
</protein>
<organism evidence="1 2">
    <name type="scientific">Aquimarina hainanensis</name>
    <dbReference type="NCBI Taxonomy" id="1578017"/>
    <lineage>
        <taxon>Bacteria</taxon>
        <taxon>Pseudomonadati</taxon>
        <taxon>Bacteroidota</taxon>
        <taxon>Flavobacteriia</taxon>
        <taxon>Flavobacteriales</taxon>
        <taxon>Flavobacteriaceae</taxon>
        <taxon>Aquimarina</taxon>
    </lineage>
</organism>
<comment type="caution">
    <text evidence="1">The sequence shown here is derived from an EMBL/GenBank/DDBJ whole genome shotgun (WGS) entry which is preliminary data.</text>
</comment>
<dbReference type="RefSeq" id="WP_378253880.1">
    <property type="nucleotide sequence ID" value="NZ_JBHSJV010000001.1"/>
</dbReference>
<proteinExistence type="predicted"/>
<dbReference type="EMBL" id="JBHULX010000048">
    <property type="protein sequence ID" value="MFD2593636.1"/>
    <property type="molecule type" value="Genomic_DNA"/>
</dbReference>
<gene>
    <name evidence="1" type="ORF">ACFSTE_22550</name>
</gene>
<sequence>MRKIIHKKETYLWKRAHYHLDEYKLSKCAELIVIYLENFKNSPIKLHFREEDNVLINHNNEKDKWIVGYPDSGVIWFSNTGKTTIQGENSDCRTINLNRPMVIIKLIDYYLANGWNPKSAKQSFVINNALEMLEFIDLTEKK</sequence>
<accession>A0ABW5NEG1</accession>
<evidence type="ECO:0000313" key="2">
    <source>
        <dbReference type="Proteomes" id="UP001597459"/>
    </source>
</evidence>
<dbReference type="Proteomes" id="UP001597459">
    <property type="component" value="Unassembled WGS sequence"/>
</dbReference>
<reference evidence="2" key="1">
    <citation type="journal article" date="2019" name="Int. J. Syst. Evol. Microbiol.">
        <title>The Global Catalogue of Microorganisms (GCM) 10K type strain sequencing project: providing services to taxonomists for standard genome sequencing and annotation.</title>
        <authorList>
            <consortium name="The Broad Institute Genomics Platform"/>
            <consortium name="The Broad Institute Genome Sequencing Center for Infectious Disease"/>
            <person name="Wu L."/>
            <person name="Ma J."/>
        </authorList>
    </citation>
    <scope>NUCLEOTIDE SEQUENCE [LARGE SCALE GENOMIC DNA]</scope>
    <source>
        <strain evidence="2">KCTC 42423</strain>
    </source>
</reference>
<keyword evidence="2" id="KW-1185">Reference proteome</keyword>